<feature type="region of interest" description="Disordered" evidence="1">
    <location>
        <begin position="112"/>
        <end position="132"/>
    </location>
</feature>
<evidence type="ECO:0000313" key="3">
    <source>
        <dbReference type="EMBL" id="ETN79832.1"/>
    </source>
</evidence>
<keyword evidence="2" id="KW-0732">Signal</keyword>
<organism evidence="3 4">
    <name type="scientific">Necator americanus</name>
    <name type="common">Human hookworm</name>
    <dbReference type="NCBI Taxonomy" id="51031"/>
    <lineage>
        <taxon>Eukaryota</taxon>
        <taxon>Metazoa</taxon>
        <taxon>Ecdysozoa</taxon>
        <taxon>Nematoda</taxon>
        <taxon>Chromadorea</taxon>
        <taxon>Rhabditida</taxon>
        <taxon>Rhabditina</taxon>
        <taxon>Rhabditomorpha</taxon>
        <taxon>Strongyloidea</taxon>
        <taxon>Ancylostomatidae</taxon>
        <taxon>Bunostominae</taxon>
        <taxon>Necator</taxon>
    </lineage>
</organism>
<reference evidence="4" key="1">
    <citation type="journal article" date="2014" name="Nat. Genet.">
        <title>Genome of the human hookworm Necator americanus.</title>
        <authorList>
            <person name="Tang Y.T."/>
            <person name="Gao X."/>
            <person name="Rosa B.A."/>
            <person name="Abubucker S."/>
            <person name="Hallsworth-Pepin K."/>
            <person name="Martin J."/>
            <person name="Tyagi R."/>
            <person name="Heizer E."/>
            <person name="Zhang X."/>
            <person name="Bhonagiri-Palsikar V."/>
            <person name="Minx P."/>
            <person name="Warren W.C."/>
            <person name="Wang Q."/>
            <person name="Zhan B."/>
            <person name="Hotez P.J."/>
            <person name="Sternberg P.W."/>
            <person name="Dougall A."/>
            <person name="Gaze S.T."/>
            <person name="Mulvenna J."/>
            <person name="Sotillo J."/>
            <person name="Ranganathan S."/>
            <person name="Rabelo E.M."/>
            <person name="Wilson R.K."/>
            <person name="Felgner P.L."/>
            <person name="Bethony J."/>
            <person name="Hawdon J.M."/>
            <person name="Gasser R.B."/>
            <person name="Loukas A."/>
            <person name="Mitreva M."/>
        </authorList>
    </citation>
    <scope>NUCLEOTIDE SEQUENCE [LARGE SCALE GENOMIC DNA]</scope>
</reference>
<gene>
    <name evidence="3" type="ORF">NECAME_09587</name>
</gene>
<evidence type="ECO:0000256" key="2">
    <source>
        <dbReference type="SAM" id="SignalP"/>
    </source>
</evidence>
<accession>W2TFQ4</accession>
<proteinExistence type="predicted"/>
<evidence type="ECO:0000256" key="1">
    <source>
        <dbReference type="SAM" id="MobiDB-lite"/>
    </source>
</evidence>
<feature type="compositionally biased region" description="Basic residues" evidence="1">
    <location>
        <begin position="116"/>
        <end position="132"/>
    </location>
</feature>
<dbReference type="OrthoDB" id="10438000at2759"/>
<keyword evidence="4" id="KW-1185">Reference proteome</keyword>
<feature type="chain" id="PRO_5004826058" evidence="2">
    <location>
        <begin position="20"/>
        <end position="171"/>
    </location>
</feature>
<dbReference type="AlphaFoldDB" id="W2TFQ4"/>
<dbReference type="Proteomes" id="UP000053676">
    <property type="component" value="Unassembled WGS sequence"/>
</dbReference>
<dbReference type="KEGG" id="nai:NECAME_09587"/>
<dbReference type="EMBL" id="KI659320">
    <property type="protein sequence ID" value="ETN79832.1"/>
    <property type="molecule type" value="Genomic_DNA"/>
</dbReference>
<evidence type="ECO:0000313" key="4">
    <source>
        <dbReference type="Proteomes" id="UP000053676"/>
    </source>
</evidence>
<feature type="signal peptide" evidence="2">
    <location>
        <begin position="1"/>
        <end position="19"/>
    </location>
</feature>
<sequence>MRLIVFGLLLLFIVLETEGTLQNGGLFGRRVKRGQQRIDESFGIGSDTVIKQIQTVDEPQVITKTIQTVQESPMITKFVYNMDDGMPDISGLNIPGSVRVVQGEPIVHKYTMGSGKGRHHRRGFRHGSQHRRFKRSIQTISKNVVSEFSWVTTPSRMMLLSGYCFRRLLLL</sequence>
<name>W2TFQ4_NECAM</name>
<protein>
    <submittedName>
        <fullName evidence="3">Uncharacterized protein</fullName>
    </submittedName>
</protein>